<organism evidence="2 3">
    <name type="scientific">Ureibacillus massiliensis 4400831 = CIP 108448 = CCUG 49529</name>
    <dbReference type="NCBI Taxonomy" id="1211035"/>
    <lineage>
        <taxon>Bacteria</taxon>
        <taxon>Bacillati</taxon>
        <taxon>Bacillota</taxon>
        <taxon>Bacilli</taxon>
        <taxon>Bacillales</taxon>
        <taxon>Caryophanaceae</taxon>
        <taxon>Ureibacillus</taxon>
    </lineage>
</organism>
<keyword evidence="3" id="KW-1185">Reference proteome</keyword>
<dbReference type="OrthoDB" id="2736743at2"/>
<comment type="caution">
    <text evidence="2">The sequence shown here is derived from an EMBL/GenBank/DDBJ whole genome shotgun (WGS) entry which is preliminary data.</text>
</comment>
<protein>
    <submittedName>
        <fullName evidence="2">Uncharacterized protein</fullName>
    </submittedName>
</protein>
<evidence type="ECO:0000256" key="1">
    <source>
        <dbReference type="SAM" id="Phobius"/>
    </source>
</evidence>
<dbReference type="AlphaFoldDB" id="A0A0A3IMY1"/>
<evidence type="ECO:0000313" key="3">
    <source>
        <dbReference type="Proteomes" id="UP000030595"/>
    </source>
</evidence>
<accession>A0A0A3IMY1</accession>
<dbReference type="EMBL" id="JPVQ01000082">
    <property type="protein sequence ID" value="KGR84795.1"/>
    <property type="molecule type" value="Genomic_DNA"/>
</dbReference>
<dbReference type="Proteomes" id="UP000030595">
    <property type="component" value="Unassembled WGS sequence"/>
</dbReference>
<reference evidence="2 3" key="1">
    <citation type="submission" date="2014-02" db="EMBL/GenBank/DDBJ databases">
        <title>Draft genome sequence of Lysinibacillus massiliensis CCUG 49529.</title>
        <authorList>
            <person name="Zhang F."/>
            <person name="Wang G."/>
            <person name="Zhang L."/>
        </authorList>
    </citation>
    <scope>NUCLEOTIDE SEQUENCE [LARGE SCALE GENOMIC DNA]</scope>
    <source>
        <strain evidence="2 3">CCUG 49529</strain>
    </source>
</reference>
<name>A0A0A3IMY1_9BACL</name>
<gene>
    <name evidence="2" type="ORF">CD30_19245</name>
</gene>
<evidence type="ECO:0000313" key="2">
    <source>
        <dbReference type="EMBL" id="KGR84795.1"/>
    </source>
</evidence>
<sequence length="86" mass="9859">MTISNPQYAFLKADYANPNLNQALWESEDSSEIKNEYVFTPSTRTNTMYQIIPTNVYLKVNSLLPFLISLPVDIYCIVLFMIGEAM</sequence>
<proteinExistence type="predicted"/>
<keyword evidence="1" id="KW-1133">Transmembrane helix</keyword>
<keyword evidence="1" id="KW-0812">Transmembrane</keyword>
<feature type="transmembrane region" description="Helical" evidence="1">
    <location>
        <begin position="63"/>
        <end position="82"/>
    </location>
</feature>
<keyword evidence="1" id="KW-0472">Membrane</keyword>
<dbReference type="RefSeq" id="WP_036180476.1">
    <property type="nucleotide sequence ID" value="NZ_AVCZ01000082.1"/>
</dbReference>